<dbReference type="PANTHER" id="PTHR14315">
    <property type="entry name" value="SPOT14 FAMILY MEMBER"/>
    <property type="match status" value="1"/>
</dbReference>
<evidence type="ECO:0000256" key="2">
    <source>
        <dbReference type="ARBA" id="ARBA00004496"/>
    </source>
</evidence>
<evidence type="ECO:0000313" key="6">
    <source>
        <dbReference type="Ensembl" id="ENSPNYP00000017153.1"/>
    </source>
</evidence>
<name>A0A3B4G623_9CICH</name>
<dbReference type="GO" id="GO:0005634">
    <property type="term" value="C:nucleus"/>
    <property type="evidence" value="ECO:0007669"/>
    <property type="project" value="UniProtKB-SubCell"/>
</dbReference>
<keyword evidence="5" id="KW-0539">Nucleus</keyword>
<evidence type="ECO:0000256" key="3">
    <source>
        <dbReference type="ARBA" id="ARBA00009488"/>
    </source>
</evidence>
<dbReference type="InterPro" id="IPR053719">
    <property type="entry name" value="Lipogen_MT_Stabilize_sf"/>
</dbReference>
<comment type="subcellular location">
    <subcellularLocation>
        <location evidence="2">Cytoplasm</location>
    </subcellularLocation>
    <subcellularLocation>
        <location evidence="1">Nucleus</location>
    </subcellularLocation>
</comment>
<dbReference type="STRING" id="303518.ENSPNYP00000017153"/>
<proteinExistence type="inferred from homology"/>
<dbReference type="GO" id="GO:0046890">
    <property type="term" value="P:regulation of lipid biosynthetic process"/>
    <property type="evidence" value="ECO:0007669"/>
    <property type="project" value="TreeGrafter"/>
</dbReference>
<keyword evidence="4" id="KW-0963">Cytoplasm</keyword>
<protein>
    <submittedName>
        <fullName evidence="6">MID1 interacting protein 1b</fullName>
    </submittedName>
</protein>
<evidence type="ECO:0000256" key="1">
    <source>
        <dbReference type="ARBA" id="ARBA00004123"/>
    </source>
</evidence>
<comment type="similarity">
    <text evidence="3">Belongs to the SPOT14 family.</text>
</comment>
<evidence type="ECO:0000256" key="4">
    <source>
        <dbReference type="ARBA" id="ARBA00022490"/>
    </source>
</evidence>
<dbReference type="InterPro" id="IPR009786">
    <property type="entry name" value="Spot_14"/>
</dbReference>
<sequence>MMQLQETTTQKNSLFNAMNSFIGAVKNMDQTILLPSLLRDVPLDEDSQMSSLKSEEDEGDMYSYYQLLKSIRGEIEWGVRHGTSDETRKESMKTWGTLRPLSCILKVNWYEISCLNKHKNAKLCSCEHSLAYSA</sequence>
<dbReference type="Gene3D" id="6.10.140.1610">
    <property type="match status" value="1"/>
</dbReference>
<dbReference type="Ensembl" id="ENSPNYT00000017578.1">
    <property type="protein sequence ID" value="ENSPNYP00000017153.1"/>
    <property type="gene ID" value="ENSPNYG00000012984.1"/>
</dbReference>
<reference evidence="6" key="1">
    <citation type="submission" date="2023-09" db="UniProtKB">
        <authorList>
            <consortium name="Ensembl"/>
        </authorList>
    </citation>
    <scope>IDENTIFICATION</scope>
</reference>
<evidence type="ECO:0000256" key="5">
    <source>
        <dbReference type="ARBA" id="ARBA00023242"/>
    </source>
</evidence>
<dbReference type="GeneTree" id="ENSGT00500000044890"/>
<dbReference type="Pfam" id="PF07084">
    <property type="entry name" value="Spot_14"/>
    <property type="match status" value="1"/>
</dbReference>
<organism evidence="6">
    <name type="scientific">Pundamilia nyererei</name>
    <dbReference type="NCBI Taxonomy" id="303518"/>
    <lineage>
        <taxon>Eukaryota</taxon>
        <taxon>Metazoa</taxon>
        <taxon>Chordata</taxon>
        <taxon>Craniata</taxon>
        <taxon>Vertebrata</taxon>
        <taxon>Euteleostomi</taxon>
        <taxon>Actinopterygii</taxon>
        <taxon>Neopterygii</taxon>
        <taxon>Teleostei</taxon>
        <taxon>Neoteleostei</taxon>
        <taxon>Acanthomorphata</taxon>
        <taxon>Ovalentaria</taxon>
        <taxon>Cichlomorphae</taxon>
        <taxon>Cichliformes</taxon>
        <taxon>Cichlidae</taxon>
        <taxon>African cichlids</taxon>
        <taxon>Pseudocrenilabrinae</taxon>
        <taxon>Haplochromini</taxon>
        <taxon>Pundamilia</taxon>
    </lineage>
</organism>
<dbReference type="PANTHER" id="PTHR14315:SF19">
    <property type="entry name" value="MID1-INTERACTING PROTEIN 1-B-RELATED"/>
    <property type="match status" value="1"/>
</dbReference>
<dbReference type="GO" id="GO:0005829">
    <property type="term" value="C:cytosol"/>
    <property type="evidence" value="ECO:0007669"/>
    <property type="project" value="TreeGrafter"/>
</dbReference>
<accession>A0A3B4G623</accession>
<dbReference type="AlphaFoldDB" id="A0A3B4G623"/>